<keyword evidence="2" id="KW-1185">Reference proteome</keyword>
<accession>A0A3N4I1A4</accession>
<evidence type="ECO:0000313" key="2">
    <source>
        <dbReference type="Proteomes" id="UP000275078"/>
    </source>
</evidence>
<evidence type="ECO:0000313" key="1">
    <source>
        <dbReference type="EMBL" id="RPA79769.1"/>
    </source>
</evidence>
<dbReference type="AlphaFoldDB" id="A0A3N4I1A4"/>
<reference evidence="1 2" key="1">
    <citation type="journal article" date="2018" name="Nat. Ecol. Evol.">
        <title>Pezizomycetes genomes reveal the molecular basis of ectomycorrhizal truffle lifestyle.</title>
        <authorList>
            <person name="Murat C."/>
            <person name="Payen T."/>
            <person name="Noel B."/>
            <person name="Kuo A."/>
            <person name="Morin E."/>
            <person name="Chen J."/>
            <person name="Kohler A."/>
            <person name="Krizsan K."/>
            <person name="Balestrini R."/>
            <person name="Da Silva C."/>
            <person name="Montanini B."/>
            <person name="Hainaut M."/>
            <person name="Levati E."/>
            <person name="Barry K.W."/>
            <person name="Belfiori B."/>
            <person name="Cichocki N."/>
            <person name="Clum A."/>
            <person name="Dockter R.B."/>
            <person name="Fauchery L."/>
            <person name="Guy J."/>
            <person name="Iotti M."/>
            <person name="Le Tacon F."/>
            <person name="Lindquist E.A."/>
            <person name="Lipzen A."/>
            <person name="Malagnac F."/>
            <person name="Mello A."/>
            <person name="Molinier V."/>
            <person name="Miyauchi S."/>
            <person name="Poulain J."/>
            <person name="Riccioni C."/>
            <person name="Rubini A."/>
            <person name="Sitrit Y."/>
            <person name="Splivallo R."/>
            <person name="Traeger S."/>
            <person name="Wang M."/>
            <person name="Zifcakova L."/>
            <person name="Wipf D."/>
            <person name="Zambonelli A."/>
            <person name="Paolocci F."/>
            <person name="Nowrousian M."/>
            <person name="Ottonello S."/>
            <person name="Baldrian P."/>
            <person name="Spatafora J.W."/>
            <person name="Henrissat B."/>
            <person name="Nagy L.G."/>
            <person name="Aury J.M."/>
            <person name="Wincker P."/>
            <person name="Grigoriev I.V."/>
            <person name="Bonfante P."/>
            <person name="Martin F.M."/>
        </authorList>
    </citation>
    <scope>NUCLEOTIDE SEQUENCE [LARGE SCALE GENOMIC DNA]</scope>
    <source>
        <strain evidence="1 2">RN42</strain>
    </source>
</reference>
<name>A0A3N4I1A4_ASCIM</name>
<organism evidence="1 2">
    <name type="scientific">Ascobolus immersus RN42</name>
    <dbReference type="NCBI Taxonomy" id="1160509"/>
    <lineage>
        <taxon>Eukaryota</taxon>
        <taxon>Fungi</taxon>
        <taxon>Dikarya</taxon>
        <taxon>Ascomycota</taxon>
        <taxon>Pezizomycotina</taxon>
        <taxon>Pezizomycetes</taxon>
        <taxon>Pezizales</taxon>
        <taxon>Ascobolaceae</taxon>
        <taxon>Ascobolus</taxon>
    </lineage>
</organism>
<gene>
    <name evidence="1" type="ORF">BJ508DRAFT_308078</name>
</gene>
<dbReference type="Proteomes" id="UP000275078">
    <property type="component" value="Unassembled WGS sequence"/>
</dbReference>
<protein>
    <submittedName>
        <fullName evidence="1">Uncharacterized protein</fullName>
    </submittedName>
</protein>
<sequence length="256" mass="28334">MSASDLLIGPGEIVNLVDVPPAAAVCCEESGPAFVEEASWVWEGGEVGVAGGAAGCLVVVDGWLGVEDGGWCSFEFWSDACSCSDIAHKRPPKEKPRSMSQDYEYSDHDIDIELEIVDSEPEQHIRYYRLRYEVSPMIVKIPFCTSIHQATAAAIPTSTSYAFKTFEVHFSISFIDTVVLTVYTLHRDVIICHDIERGTEMAPLAVLDLVTLLGIRCSLALGLKVKAICETRRGFSSNFGIEHYFIRHVYTEEFDV</sequence>
<dbReference type="EMBL" id="ML119695">
    <property type="protein sequence ID" value="RPA79769.1"/>
    <property type="molecule type" value="Genomic_DNA"/>
</dbReference>
<proteinExistence type="predicted"/>